<keyword evidence="1" id="KW-0812">Transmembrane</keyword>
<organism evidence="2 3">
    <name type="scientific">Mucuna pruriens</name>
    <name type="common">Velvet bean</name>
    <name type="synonym">Dolichos pruriens</name>
    <dbReference type="NCBI Taxonomy" id="157652"/>
    <lineage>
        <taxon>Eukaryota</taxon>
        <taxon>Viridiplantae</taxon>
        <taxon>Streptophyta</taxon>
        <taxon>Embryophyta</taxon>
        <taxon>Tracheophyta</taxon>
        <taxon>Spermatophyta</taxon>
        <taxon>Magnoliopsida</taxon>
        <taxon>eudicotyledons</taxon>
        <taxon>Gunneridae</taxon>
        <taxon>Pentapetalae</taxon>
        <taxon>rosids</taxon>
        <taxon>fabids</taxon>
        <taxon>Fabales</taxon>
        <taxon>Fabaceae</taxon>
        <taxon>Papilionoideae</taxon>
        <taxon>50 kb inversion clade</taxon>
        <taxon>NPAAA clade</taxon>
        <taxon>indigoferoid/millettioid clade</taxon>
        <taxon>Phaseoleae</taxon>
        <taxon>Mucuna</taxon>
    </lineage>
</organism>
<evidence type="ECO:0000313" key="3">
    <source>
        <dbReference type="Proteomes" id="UP000257109"/>
    </source>
</evidence>
<evidence type="ECO:0008006" key="4">
    <source>
        <dbReference type="Google" id="ProtNLM"/>
    </source>
</evidence>
<dbReference type="AlphaFoldDB" id="A0A371HMX0"/>
<dbReference type="PANTHER" id="PTHR24559">
    <property type="entry name" value="TRANSPOSON TY3-I GAG-POL POLYPROTEIN"/>
    <property type="match status" value="1"/>
</dbReference>
<evidence type="ECO:0000313" key="2">
    <source>
        <dbReference type="EMBL" id="RDY04042.1"/>
    </source>
</evidence>
<dbReference type="InterPro" id="IPR053134">
    <property type="entry name" value="RNA-dir_DNA_polymerase"/>
</dbReference>
<evidence type="ECO:0000256" key="1">
    <source>
        <dbReference type="SAM" id="Phobius"/>
    </source>
</evidence>
<keyword evidence="1" id="KW-0472">Membrane</keyword>
<dbReference type="OrthoDB" id="1928766at2759"/>
<keyword evidence="1" id="KW-1133">Transmembrane helix</keyword>
<dbReference type="Gene3D" id="3.10.10.10">
    <property type="entry name" value="HIV Type 1 Reverse Transcriptase, subunit A, domain 1"/>
    <property type="match status" value="1"/>
</dbReference>
<feature type="transmembrane region" description="Helical" evidence="1">
    <location>
        <begin position="45"/>
        <end position="66"/>
    </location>
</feature>
<dbReference type="PANTHER" id="PTHR24559:SF444">
    <property type="entry name" value="REVERSE TRANSCRIPTASE DOMAIN-CONTAINING PROTEIN"/>
    <property type="match status" value="1"/>
</dbReference>
<dbReference type="Proteomes" id="UP000257109">
    <property type="component" value="Unassembled WGS sequence"/>
</dbReference>
<accession>A0A371HMX0</accession>
<protein>
    <recommendedName>
        <fullName evidence="4">Reverse transcriptase RNase H-like domain-containing protein</fullName>
    </recommendedName>
</protein>
<proteinExistence type="predicted"/>
<sequence>MVISVITADYKIERVLIDQEEQVEIKGMIEIKTVFGAVANAHGILVTYIVVIAWASYNVIIGHLALNKLRAIMSTSHLWCVVWADKIIARRCYEDSLRVGPRPAFVSSPKTGMFSHGAQPTCQESTQNFLCHRLSISPRTKPVVQKKRRLVEEKRKATKEETNKLLTTGFIKDLQYPTWLANVVMVRKFSGKLRMCTDYTNLNKA</sequence>
<gene>
    <name evidence="2" type="ORF">CR513_12309</name>
</gene>
<reference evidence="2" key="1">
    <citation type="submission" date="2018-05" db="EMBL/GenBank/DDBJ databases">
        <title>Draft genome of Mucuna pruriens seed.</title>
        <authorList>
            <person name="Nnadi N.E."/>
            <person name="Vos R."/>
            <person name="Hasami M.H."/>
            <person name="Devisetty U.K."/>
            <person name="Aguiy J.C."/>
        </authorList>
    </citation>
    <scope>NUCLEOTIDE SEQUENCE [LARGE SCALE GENOMIC DNA]</scope>
    <source>
        <strain evidence="2">JCA_2017</strain>
    </source>
</reference>
<comment type="caution">
    <text evidence="2">The sequence shown here is derived from an EMBL/GenBank/DDBJ whole genome shotgun (WGS) entry which is preliminary data.</text>
</comment>
<name>A0A371HMX0_MUCPR</name>
<dbReference type="InterPro" id="IPR043502">
    <property type="entry name" value="DNA/RNA_pol_sf"/>
</dbReference>
<dbReference type="EMBL" id="QJKJ01002159">
    <property type="protein sequence ID" value="RDY04042.1"/>
    <property type="molecule type" value="Genomic_DNA"/>
</dbReference>
<keyword evidence="3" id="KW-1185">Reference proteome</keyword>
<dbReference type="SUPFAM" id="SSF56672">
    <property type="entry name" value="DNA/RNA polymerases"/>
    <property type="match status" value="1"/>
</dbReference>
<feature type="non-terminal residue" evidence="2">
    <location>
        <position position="1"/>
    </location>
</feature>